<feature type="region of interest" description="Disordered" evidence="1">
    <location>
        <begin position="205"/>
        <end position="224"/>
    </location>
</feature>
<feature type="region of interest" description="Disordered" evidence="1">
    <location>
        <begin position="340"/>
        <end position="412"/>
    </location>
</feature>
<accession>A0ABR1Y106</accession>
<feature type="domain" description="Up-regulated during septation protein 1" evidence="2">
    <location>
        <begin position="433"/>
        <end position="549"/>
    </location>
</feature>
<dbReference type="EMBL" id="JBBWUH010000003">
    <property type="protein sequence ID" value="KAK8174037.1"/>
    <property type="molecule type" value="Genomic_DNA"/>
</dbReference>
<reference evidence="3 4" key="1">
    <citation type="journal article" date="2022" name="G3 (Bethesda)">
        <title>Enemy or ally: a genomic approach to elucidate the lifestyle of Phyllosticta citrichinaensis.</title>
        <authorList>
            <person name="Buijs V.A."/>
            <person name="Groenewald J.Z."/>
            <person name="Haridas S."/>
            <person name="LaButti K.M."/>
            <person name="Lipzen A."/>
            <person name="Martin F.M."/>
            <person name="Barry K."/>
            <person name="Grigoriev I.V."/>
            <person name="Crous P.W."/>
            <person name="Seidl M.F."/>
        </authorList>
    </citation>
    <scope>NUCLEOTIDE SEQUENCE [LARGE SCALE GENOMIC DNA]</scope>
    <source>
        <strain evidence="3 4">CBS 129764</strain>
    </source>
</reference>
<feature type="region of interest" description="Disordered" evidence="1">
    <location>
        <begin position="554"/>
        <end position="580"/>
    </location>
</feature>
<dbReference type="Pfam" id="PF15456">
    <property type="entry name" value="Uds1"/>
    <property type="match status" value="1"/>
</dbReference>
<comment type="caution">
    <text evidence="3">The sequence shown here is derived from an EMBL/GenBank/DDBJ whole genome shotgun (WGS) entry which is preliminary data.</text>
</comment>
<evidence type="ECO:0000313" key="3">
    <source>
        <dbReference type="EMBL" id="KAK8174037.1"/>
    </source>
</evidence>
<evidence type="ECO:0000313" key="4">
    <source>
        <dbReference type="Proteomes" id="UP001456524"/>
    </source>
</evidence>
<proteinExistence type="predicted"/>
<organism evidence="3 4">
    <name type="scientific">Phyllosticta citrichinensis</name>
    <dbReference type="NCBI Taxonomy" id="1130410"/>
    <lineage>
        <taxon>Eukaryota</taxon>
        <taxon>Fungi</taxon>
        <taxon>Dikarya</taxon>
        <taxon>Ascomycota</taxon>
        <taxon>Pezizomycotina</taxon>
        <taxon>Dothideomycetes</taxon>
        <taxon>Dothideomycetes incertae sedis</taxon>
        <taxon>Botryosphaeriales</taxon>
        <taxon>Phyllostictaceae</taxon>
        <taxon>Phyllosticta</taxon>
    </lineage>
</organism>
<sequence length="614" mass="68034">MPWNRRAPASIALAITRRNLKKENSHACCKRGPRVTPEVSPSRACGALDIASSQPLAMTHIAKCIRESVMDKRSGAHIQDATSAASRTEQPERPDSRTALNRSHSKRGQPRYQLWPTKKEQPIPDRPQVPCEKRIALSVQRSATAMGDAIVTSGCSASRKNDGTISNRRKVSVPELLAPPPKEGYEALLDSPTIPGYFPVRKESIRPTQERSESAPPKGSQWRTNPFGDAMMSCVTGPALLPKVTTSPSASFGSPAKTTGPCLPMLRPLSPILSPMSMTSGQPRLQVNTRVGEEDIPPEVPPKSPSLYTKKSPATRPPPRMDSGNVVPTMGEYPVDENYFTGGQCSSPESLDKRDRPIVHRRRRSGQSVMNGGHSYGRTPRRVQSRAESRAGSRAGHTPSPTDGENTGAWRLPRGLPASVAVSALANSERERLRDKAYGQVERFEVLNCRDVNSLTKELHALDERCDYLRRTYKSLREGRQRLHARMLSYLRKSETVCFNRDSLLKQEEALVELDISIDDWIHKIEEAEGRRTRIREKLLEHVAAAVVMPSVAMSTDETCHTTPPRSPFKADSPESPYHTNRKDVESIRIYADGEVLNLFADLENAVGNMCDSY</sequence>
<dbReference type="Proteomes" id="UP001456524">
    <property type="component" value="Unassembled WGS sequence"/>
</dbReference>
<keyword evidence="4" id="KW-1185">Reference proteome</keyword>
<evidence type="ECO:0000256" key="1">
    <source>
        <dbReference type="SAM" id="MobiDB-lite"/>
    </source>
</evidence>
<protein>
    <submittedName>
        <fullName evidence="3">Up-regulated during septation-domain-containing protein</fullName>
    </submittedName>
</protein>
<feature type="region of interest" description="Disordered" evidence="1">
    <location>
        <begin position="293"/>
        <end position="326"/>
    </location>
</feature>
<name>A0ABR1Y106_9PEZI</name>
<gene>
    <name evidence="3" type="ORF">IWX90DRAFT_160778</name>
</gene>
<evidence type="ECO:0000259" key="2">
    <source>
        <dbReference type="Pfam" id="PF15456"/>
    </source>
</evidence>
<feature type="region of interest" description="Disordered" evidence="1">
    <location>
        <begin position="75"/>
        <end position="127"/>
    </location>
</feature>
<dbReference type="InterPro" id="IPR029191">
    <property type="entry name" value="Uds1"/>
</dbReference>